<feature type="chain" id="PRO_5037920705" description="Lipoprotein" evidence="1">
    <location>
        <begin position="19"/>
        <end position="156"/>
    </location>
</feature>
<dbReference type="EMBL" id="JAEQNE010000002">
    <property type="protein sequence ID" value="MBL0391326.1"/>
    <property type="molecule type" value="Genomic_DNA"/>
</dbReference>
<evidence type="ECO:0000256" key="1">
    <source>
        <dbReference type="SAM" id="SignalP"/>
    </source>
</evidence>
<dbReference type="Proteomes" id="UP000599109">
    <property type="component" value="Unassembled WGS sequence"/>
</dbReference>
<name>A0A936YZD5_9BURK</name>
<accession>A0A936YZD5</accession>
<dbReference type="AlphaFoldDB" id="A0A936YZD5"/>
<evidence type="ECO:0000313" key="2">
    <source>
        <dbReference type="EMBL" id="MBL0391326.1"/>
    </source>
</evidence>
<keyword evidence="1" id="KW-0732">Signal</keyword>
<organism evidence="2 3">
    <name type="scientific">Ramlibacter monticola</name>
    <dbReference type="NCBI Taxonomy" id="1926872"/>
    <lineage>
        <taxon>Bacteria</taxon>
        <taxon>Pseudomonadati</taxon>
        <taxon>Pseudomonadota</taxon>
        <taxon>Betaproteobacteria</taxon>
        <taxon>Burkholderiales</taxon>
        <taxon>Comamonadaceae</taxon>
        <taxon>Ramlibacter</taxon>
    </lineage>
</organism>
<dbReference type="RefSeq" id="WP_201673965.1">
    <property type="nucleotide sequence ID" value="NZ_JAEQNE010000002.1"/>
</dbReference>
<protein>
    <recommendedName>
        <fullName evidence="4">Lipoprotein</fullName>
    </recommendedName>
</protein>
<keyword evidence="3" id="KW-1185">Reference proteome</keyword>
<feature type="signal peptide" evidence="1">
    <location>
        <begin position="1"/>
        <end position="18"/>
    </location>
</feature>
<dbReference type="PROSITE" id="PS51257">
    <property type="entry name" value="PROKAR_LIPOPROTEIN"/>
    <property type="match status" value="1"/>
</dbReference>
<comment type="caution">
    <text evidence="2">The sequence shown here is derived from an EMBL/GenBank/DDBJ whole genome shotgun (WGS) entry which is preliminary data.</text>
</comment>
<evidence type="ECO:0000313" key="3">
    <source>
        <dbReference type="Proteomes" id="UP000599109"/>
    </source>
</evidence>
<proteinExistence type="predicted"/>
<evidence type="ECO:0008006" key="4">
    <source>
        <dbReference type="Google" id="ProtNLM"/>
    </source>
</evidence>
<reference evidence="2 3" key="1">
    <citation type="journal article" date="2017" name="Int. J. Syst. Evol. Microbiol.">
        <title>Ramlibacter monticola sp. nov., isolated from forest soil.</title>
        <authorList>
            <person name="Chaudhary D.K."/>
            <person name="Kim J."/>
        </authorList>
    </citation>
    <scope>NUCLEOTIDE SEQUENCE [LARGE SCALE GENOMIC DNA]</scope>
    <source>
        <strain evidence="2 3">KACC 19175</strain>
    </source>
</reference>
<sequence>MKSASLPRRILMAATALSATLLTGCYVVPMQPGAGAPTVVVPAAGGPAVVPAAPPAPVTITARLYPANEQASAYGVVAAVVTNDLNGRGHFSTAIGGESFAGEATRVGGSGRDGVANDAGSRGSYLSCRYTMNSPTLGSGHCRHSDGAQFSMHIGS</sequence>
<gene>
    <name evidence="2" type="ORF">JJ685_09260</name>
</gene>